<keyword evidence="2" id="KW-0597">Phosphoprotein</keyword>
<dbReference type="Gene3D" id="2.120.10.30">
    <property type="entry name" value="TolB, C-terminal domain"/>
    <property type="match status" value="1"/>
</dbReference>
<keyword evidence="4" id="KW-0472">Membrane</keyword>
<comment type="caution">
    <text evidence="6">The sequence shown here is derived from an EMBL/GenBank/DDBJ whole genome shotgun (WGS) entry which is preliminary data.</text>
</comment>
<organism evidence="6 7">
    <name type="scientific">Plutella xylostella</name>
    <name type="common">Diamondback moth</name>
    <name type="synonym">Plutella maculipennis</name>
    <dbReference type="NCBI Taxonomy" id="51655"/>
    <lineage>
        <taxon>Eukaryota</taxon>
        <taxon>Metazoa</taxon>
        <taxon>Ecdysozoa</taxon>
        <taxon>Arthropoda</taxon>
        <taxon>Hexapoda</taxon>
        <taxon>Insecta</taxon>
        <taxon>Pterygota</taxon>
        <taxon>Neoptera</taxon>
        <taxon>Endopterygota</taxon>
        <taxon>Lepidoptera</taxon>
        <taxon>Glossata</taxon>
        <taxon>Ditrysia</taxon>
        <taxon>Yponomeutoidea</taxon>
        <taxon>Plutellidae</taxon>
        <taxon>Plutella</taxon>
    </lineage>
</organism>
<keyword evidence="4" id="KW-0812">Transmembrane</keyword>
<dbReference type="EMBL" id="CAJHNJ030000054">
    <property type="protein sequence ID" value="CAG9132871.1"/>
    <property type="molecule type" value="Genomic_DNA"/>
</dbReference>
<gene>
    <name evidence="6" type="ORF">PLXY2_LOCUS11169</name>
</gene>
<evidence type="ECO:0000259" key="5">
    <source>
        <dbReference type="Pfam" id="PF03088"/>
    </source>
</evidence>
<dbReference type="PANTHER" id="PTHR10426">
    <property type="entry name" value="STRICTOSIDINE SYNTHASE-RELATED"/>
    <property type="match status" value="1"/>
</dbReference>
<dbReference type="GO" id="GO:0012505">
    <property type="term" value="C:endomembrane system"/>
    <property type="evidence" value="ECO:0007669"/>
    <property type="project" value="TreeGrafter"/>
</dbReference>
<dbReference type="InterPro" id="IPR011042">
    <property type="entry name" value="6-blade_b-propeller_TolB-like"/>
</dbReference>
<feature type="transmembrane region" description="Helical" evidence="4">
    <location>
        <begin position="12"/>
        <end position="31"/>
    </location>
</feature>
<keyword evidence="3" id="KW-0325">Glycoprotein</keyword>
<dbReference type="Proteomes" id="UP000653454">
    <property type="component" value="Unassembled WGS sequence"/>
</dbReference>
<evidence type="ECO:0000256" key="1">
    <source>
        <dbReference type="ARBA" id="ARBA00009191"/>
    </source>
</evidence>
<evidence type="ECO:0000256" key="4">
    <source>
        <dbReference type="SAM" id="Phobius"/>
    </source>
</evidence>
<evidence type="ECO:0000313" key="6">
    <source>
        <dbReference type="EMBL" id="CAG9132871.1"/>
    </source>
</evidence>
<dbReference type="SUPFAM" id="SSF63829">
    <property type="entry name" value="Calcium-dependent phosphotriesterase"/>
    <property type="match status" value="1"/>
</dbReference>
<sequence>MGFIFGLIKRIIRWSLYLALVAAAIVLIPNLPPYTDFSVIPLEPTQPREGPLAPNEALNNAQKLYNGKLLGPEAFQLYDGEVYTSLATAGLLDEEKCGRPLDFEIDEKQKKLIIADAYHGIWRVDLKTDKKELLVSPRVEIEGKFPRLFNGIALDRDGDFFWTDSSSDFSLKDGAISLLTDPSGRLFHYSAAKNSSRVLVQNLWFANGLAVSPDHQFVVVAETAASRIVKHYIDGPNKGKTEEFVAGLPD</sequence>
<dbReference type="Pfam" id="PF03088">
    <property type="entry name" value="Str_synth"/>
    <property type="match status" value="1"/>
</dbReference>
<accession>A0A8S4FZB8</accession>
<feature type="domain" description="Strictosidine synthase conserved region" evidence="5">
    <location>
        <begin position="155"/>
        <end position="235"/>
    </location>
</feature>
<proteinExistence type="inferred from homology"/>
<dbReference type="Pfam" id="PF20067">
    <property type="entry name" value="SSL_N"/>
    <property type="match status" value="1"/>
</dbReference>
<reference evidence="6" key="1">
    <citation type="submission" date="2020-11" db="EMBL/GenBank/DDBJ databases">
        <authorList>
            <person name="Whiteford S."/>
        </authorList>
    </citation>
    <scope>NUCLEOTIDE SEQUENCE</scope>
</reference>
<name>A0A8S4FZB8_PLUXY</name>
<dbReference type="GO" id="GO:0016787">
    <property type="term" value="F:hydrolase activity"/>
    <property type="evidence" value="ECO:0007669"/>
    <property type="project" value="TreeGrafter"/>
</dbReference>
<evidence type="ECO:0000256" key="2">
    <source>
        <dbReference type="ARBA" id="ARBA00022553"/>
    </source>
</evidence>
<protein>
    <submittedName>
        <fullName evidence="6">(diamondback moth) hypothetical protein</fullName>
    </submittedName>
</protein>
<dbReference type="AlphaFoldDB" id="A0A8S4FZB8"/>
<evidence type="ECO:0000256" key="3">
    <source>
        <dbReference type="ARBA" id="ARBA00023180"/>
    </source>
</evidence>
<keyword evidence="7" id="KW-1185">Reference proteome</keyword>
<comment type="similarity">
    <text evidence="1">Belongs to the strictosidine synthase family.</text>
</comment>
<dbReference type="PANTHER" id="PTHR10426:SF88">
    <property type="entry name" value="ADIPOCYTE PLASMA MEMBRANE-ASSOCIATED PROTEIN HEMOMUCIN-RELATED"/>
    <property type="match status" value="1"/>
</dbReference>
<evidence type="ECO:0000313" key="7">
    <source>
        <dbReference type="Proteomes" id="UP000653454"/>
    </source>
</evidence>
<keyword evidence="4" id="KW-1133">Transmembrane helix</keyword>
<dbReference type="InterPro" id="IPR018119">
    <property type="entry name" value="Strictosidine_synth_cons-reg"/>
</dbReference>